<evidence type="ECO:0000256" key="1">
    <source>
        <dbReference type="SAM" id="SignalP"/>
    </source>
</evidence>
<keyword evidence="1" id="KW-0732">Signal</keyword>
<accession>A0A6T9HLF6</accession>
<organism evidence="3">
    <name type="scientific">Noctiluca scintillans</name>
    <name type="common">Sea sparkle</name>
    <name type="synonym">Red tide dinoflagellate</name>
    <dbReference type="NCBI Taxonomy" id="2966"/>
    <lineage>
        <taxon>Eukaryota</taxon>
        <taxon>Sar</taxon>
        <taxon>Alveolata</taxon>
        <taxon>Dinophyceae</taxon>
        <taxon>Noctilucales</taxon>
        <taxon>Noctilucaceae</taxon>
        <taxon>Noctiluca</taxon>
    </lineage>
</organism>
<dbReference type="EMBL" id="HBFQ01060396">
    <property type="protein sequence ID" value="CAD8868396.1"/>
    <property type="molecule type" value="Transcribed_RNA"/>
</dbReference>
<sequence>MARSAIHCALVCLAFFLPADSVSLRSTISFLRSLRFHQTLRVCNAYPSSAPLGVYKDGVQLTSEPLPYKACADFDELVEAGDAMDFKAEDVDVGTFTVTELPRANAVLLMVIRRHDDETTAAAFDSHVFTESDGSQVAVIDAYKGPAQADVRIQEEMGAMNVSEQLRFGSVVVVDPGLYKVSLNKKGNATGNTIVAAATLPAPAPTELVAESHQFYVILRCGLQGRDGADYSEELVVFPRSDAQDFANPKKSWFTALFGWFKTL</sequence>
<evidence type="ECO:0000313" key="3">
    <source>
        <dbReference type="EMBL" id="CAD8868397.1"/>
    </source>
</evidence>
<dbReference type="EMBL" id="HBFQ01060397">
    <property type="protein sequence ID" value="CAD8868397.1"/>
    <property type="molecule type" value="Transcribed_RNA"/>
</dbReference>
<protein>
    <submittedName>
        <fullName evidence="3">Uncharacterized protein</fullName>
    </submittedName>
</protein>
<proteinExistence type="predicted"/>
<gene>
    <name evidence="2" type="ORF">NSCI0253_LOCUS42752</name>
    <name evidence="3" type="ORF">NSCI0253_LOCUS42753</name>
</gene>
<name>A0A6T9HLF6_NOCSC</name>
<dbReference type="AlphaFoldDB" id="A0A6T9HLF6"/>
<reference evidence="3" key="1">
    <citation type="submission" date="2021-01" db="EMBL/GenBank/DDBJ databases">
        <authorList>
            <person name="Corre E."/>
            <person name="Pelletier E."/>
            <person name="Niang G."/>
            <person name="Scheremetjew M."/>
            <person name="Finn R."/>
            <person name="Kale V."/>
            <person name="Holt S."/>
            <person name="Cochrane G."/>
            <person name="Meng A."/>
            <person name="Brown T."/>
            <person name="Cohen L."/>
        </authorList>
    </citation>
    <scope>NUCLEOTIDE SEQUENCE</scope>
</reference>
<feature type="signal peptide" evidence="1">
    <location>
        <begin position="1"/>
        <end position="21"/>
    </location>
</feature>
<evidence type="ECO:0000313" key="2">
    <source>
        <dbReference type="EMBL" id="CAD8868396.1"/>
    </source>
</evidence>
<feature type="chain" id="PRO_5036191793" evidence="1">
    <location>
        <begin position="22"/>
        <end position="264"/>
    </location>
</feature>